<gene>
    <name evidence="1" type="ORF">CLV46_1514</name>
</gene>
<dbReference type="AlphaFoldDB" id="A0A2M9CJA8"/>
<protein>
    <submittedName>
        <fullName evidence="1">Uncharacterized protein</fullName>
    </submittedName>
</protein>
<dbReference type="EMBL" id="PGFF01000001">
    <property type="protein sequence ID" value="PJJ71955.1"/>
    <property type="molecule type" value="Genomic_DNA"/>
</dbReference>
<organism evidence="1 2">
    <name type="scientific">Diaminobutyricimonas aerilata</name>
    <dbReference type="NCBI Taxonomy" id="1162967"/>
    <lineage>
        <taxon>Bacteria</taxon>
        <taxon>Bacillati</taxon>
        <taxon>Actinomycetota</taxon>
        <taxon>Actinomycetes</taxon>
        <taxon>Micrococcales</taxon>
        <taxon>Microbacteriaceae</taxon>
        <taxon>Diaminobutyricimonas</taxon>
    </lineage>
</organism>
<proteinExistence type="predicted"/>
<evidence type="ECO:0000313" key="1">
    <source>
        <dbReference type="EMBL" id="PJJ71955.1"/>
    </source>
</evidence>
<sequence length="76" mass="8393">MQIGTRWAVGGEPPARLPEAVVEAVRGVEAELADADTSRWRWTLTWLENRPVVELDDGTVIRVGRDGTVTVAHDEL</sequence>
<comment type="caution">
    <text evidence="1">The sequence shown here is derived from an EMBL/GenBank/DDBJ whole genome shotgun (WGS) entry which is preliminary data.</text>
</comment>
<accession>A0A2M9CJA8</accession>
<dbReference type="Proteomes" id="UP000228758">
    <property type="component" value="Unassembled WGS sequence"/>
</dbReference>
<evidence type="ECO:0000313" key="2">
    <source>
        <dbReference type="Proteomes" id="UP000228758"/>
    </source>
</evidence>
<dbReference type="RefSeq" id="WP_100364200.1">
    <property type="nucleotide sequence ID" value="NZ_PGFF01000001.1"/>
</dbReference>
<keyword evidence="2" id="KW-1185">Reference proteome</keyword>
<name>A0A2M9CJA8_9MICO</name>
<reference evidence="1 2" key="1">
    <citation type="submission" date="2017-11" db="EMBL/GenBank/DDBJ databases">
        <title>Genomic Encyclopedia of Archaeal and Bacterial Type Strains, Phase II (KMG-II): From Individual Species to Whole Genera.</title>
        <authorList>
            <person name="Goeker M."/>
        </authorList>
    </citation>
    <scope>NUCLEOTIDE SEQUENCE [LARGE SCALE GENOMIC DNA]</scope>
    <source>
        <strain evidence="1 2">DSM 27393</strain>
    </source>
</reference>
<dbReference type="OrthoDB" id="5007400at2"/>